<evidence type="ECO:0000313" key="3">
    <source>
        <dbReference type="Proteomes" id="UP001190700"/>
    </source>
</evidence>
<organism evidence="2 3">
    <name type="scientific">Cymbomonas tetramitiformis</name>
    <dbReference type="NCBI Taxonomy" id="36881"/>
    <lineage>
        <taxon>Eukaryota</taxon>
        <taxon>Viridiplantae</taxon>
        <taxon>Chlorophyta</taxon>
        <taxon>Pyramimonadophyceae</taxon>
        <taxon>Pyramimonadales</taxon>
        <taxon>Pyramimonadaceae</taxon>
        <taxon>Cymbomonas</taxon>
    </lineage>
</organism>
<protein>
    <submittedName>
        <fullName evidence="2">Uncharacterized protein</fullName>
    </submittedName>
</protein>
<comment type="caution">
    <text evidence="2">The sequence shown here is derived from an EMBL/GenBank/DDBJ whole genome shotgun (WGS) entry which is preliminary data.</text>
</comment>
<dbReference type="Proteomes" id="UP001190700">
    <property type="component" value="Unassembled WGS sequence"/>
</dbReference>
<gene>
    <name evidence="2" type="ORF">CYMTET_36160</name>
</gene>
<accession>A0AAE0CI85</accession>
<dbReference type="AlphaFoldDB" id="A0AAE0CI85"/>
<dbReference type="EMBL" id="LGRX02023343">
    <property type="protein sequence ID" value="KAK3254630.1"/>
    <property type="molecule type" value="Genomic_DNA"/>
</dbReference>
<proteinExistence type="predicted"/>
<feature type="region of interest" description="Disordered" evidence="1">
    <location>
        <begin position="19"/>
        <end position="148"/>
    </location>
</feature>
<evidence type="ECO:0000313" key="2">
    <source>
        <dbReference type="EMBL" id="KAK3254630.1"/>
    </source>
</evidence>
<feature type="compositionally biased region" description="Polar residues" evidence="1">
    <location>
        <begin position="90"/>
        <end position="105"/>
    </location>
</feature>
<feature type="compositionally biased region" description="Basic and acidic residues" evidence="1">
    <location>
        <begin position="27"/>
        <end position="41"/>
    </location>
</feature>
<keyword evidence="3" id="KW-1185">Reference proteome</keyword>
<evidence type="ECO:0000256" key="1">
    <source>
        <dbReference type="SAM" id="MobiDB-lite"/>
    </source>
</evidence>
<feature type="compositionally biased region" description="Low complexity" evidence="1">
    <location>
        <begin position="44"/>
        <end position="59"/>
    </location>
</feature>
<name>A0AAE0CI85_9CHLO</name>
<reference evidence="2 3" key="1">
    <citation type="journal article" date="2015" name="Genome Biol. Evol.">
        <title>Comparative Genomics of a Bacterivorous Green Alga Reveals Evolutionary Causalities and Consequences of Phago-Mixotrophic Mode of Nutrition.</title>
        <authorList>
            <person name="Burns J.A."/>
            <person name="Paasch A."/>
            <person name="Narechania A."/>
            <person name="Kim E."/>
        </authorList>
    </citation>
    <scope>NUCLEOTIDE SEQUENCE [LARGE SCALE GENOMIC DNA]</scope>
    <source>
        <strain evidence="2 3">PLY_AMNH</strain>
    </source>
</reference>
<sequence>MNVDFDMENLLVTKRAPEYRAPTRTLADGRRNNPHTFKLDDGDATTTNNTTGAETTGTGNRHGPRLSSACERKVGASRGQPQERPGAKDWSQNARKAQKDLTGQETRLAHQQVDTTKGLMTCGRAPTTSAKPALGAPTTKSSTIQRPVGDTIAKDSGFVPSIGYAEDQAESGNAACDFKNF</sequence>